<dbReference type="PIRSF" id="PIRSF037632">
    <property type="entry name" value="UBX_Rep6"/>
    <property type="match status" value="1"/>
</dbReference>
<dbReference type="InterPro" id="IPR029071">
    <property type="entry name" value="Ubiquitin-like_domsf"/>
</dbReference>
<dbReference type="Proteomes" id="UP000221080">
    <property type="component" value="Chromosome 16"/>
</dbReference>
<name>A0A2D0SP08_ICTPU</name>
<feature type="region of interest" description="Disordered" evidence="1">
    <location>
        <begin position="136"/>
        <end position="170"/>
    </location>
</feature>
<gene>
    <name evidence="5" type="primary">ubxn8</name>
</gene>
<evidence type="ECO:0000256" key="1">
    <source>
        <dbReference type="SAM" id="MobiDB-lite"/>
    </source>
</evidence>
<dbReference type="InterPro" id="IPR001012">
    <property type="entry name" value="UBX_dom"/>
</dbReference>
<feature type="transmembrane region" description="Helical" evidence="2">
    <location>
        <begin position="7"/>
        <end position="30"/>
    </location>
</feature>
<organism evidence="4 5">
    <name type="scientific">Ictalurus punctatus</name>
    <name type="common">Channel catfish</name>
    <name type="synonym">Silurus punctatus</name>
    <dbReference type="NCBI Taxonomy" id="7998"/>
    <lineage>
        <taxon>Eukaryota</taxon>
        <taxon>Metazoa</taxon>
        <taxon>Chordata</taxon>
        <taxon>Craniata</taxon>
        <taxon>Vertebrata</taxon>
        <taxon>Euteleostomi</taxon>
        <taxon>Actinopterygii</taxon>
        <taxon>Neopterygii</taxon>
        <taxon>Teleostei</taxon>
        <taxon>Ostariophysi</taxon>
        <taxon>Siluriformes</taxon>
        <taxon>Ictaluridae</taxon>
        <taxon>Ictalurus</taxon>
    </lineage>
</organism>
<dbReference type="OrthoDB" id="1920064at2759"/>
<dbReference type="SUPFAM" id="SSF54236">
    <property type="entry name" value="Ubiquitin-like"/>
    <property type="match status" value="1"/>
</dbReference>
<evidence type="ECO:0000259" key="3">
    <source>
        <dbReference type="PROSITE" id="PS50033"/>
    </source>
</evidence>
<dbReference type="PANTHER" id="PTHR23322">
    <property type="entry name" value="FAS-ASSOCIATED PROTEIN"/>
    <property type="match status" value="1"/>
</dbReference>
<dbReference type="Pfam" id="PF00789">
    <property type="entry name" value="UBX"/>
    <property type="match status" value="1"/>
</dbReference>
<dbReference type="OMA" id="MMKTGYH"/>
<dbReference type="GO" id="GO:0043130">
    <property type="term" value="F:ubiquitin binding"/>
    <property type="evidence" value="ECO:0007669"/>
    <property type="project" value="TreeGrafter"/>
</dbReference>
<evidence type="ECO:0000313" key="5">
    <source>
        <dbReference type="RefSeq" id="XP_017344226.1"/>
    </source>
</evidence>
<sequence>MAASREFLYVGVFFFSLFCIVSWKFSIIGVTDAVKLVGRGLLILGVLTWMSSCLYPKLKSYLFPATPPSVEGPAEDAHSILKQKKARREQQHQHSVKSDEYVEAVVKPRQEAVLRKKEEDFYRVTGQSWKLSEGFTLGGEEQTMANTDGDDETPNQRAARKRKELEAPDQAPVLTQLPKEKKIITLPNEPSEDTNGVVKIALRCPSGRTVRRRFFKTCRSTVLLDWLHKSGYSPTRYALYMYPRRPLLTRSDLSMEDVGISAHTTLNVEEKDPPTR</sequence>
<evidence type="ECO:0000256" key="2">
    <source>
        <dbReference type="SAM" id="Phobius"/>
    </source>
</evidence>
<dbReference type="KEGG" id="ipu:108276784"/>
<accession>A0A2D0SP08</accession>
<dbReference type="CTD" id="7993"/>
<keyword evidence="2" id="KW-0472">Membrane</keyword>
<keyword evidence="2" id="KW-0812">Transmembrane</keyword>
<evidence type="ECO:0000313" key="4">
    <source>
        <dbReference type="Proteomes" id="UP000221080"/>
    </source>
</evidence>
<keyword evidence="4" id="KW-1185">Reference proteome</keyword>
<dbReference type="Gene3D" id="3.10.20.90">
    <property type="entry name" value="Phosphatidylinositol 3-kinase Catalytic Subunit, Chain A, domain 1"/>
    <property type="match status" value="1"/>
</dbReference>
<reference evidence="5" key="2">
    <citation type="submission" date="2025-08" db="UniProtKB">
        <authorList>
            <consortium name="RefSeq"/>
        </authorList>
    </citation>
    <scope>IDENTIFICATION</scope>
    <source>
        <tissue evidence="5">Blood</tissue>
    </source>
</reference>
<feature type="compositionally biased region" description="Basic and acidic residues" evidence="1">
    <location>
        <begin position="88"/>
        <end position="99"/>
    </location>
</feature>
<feature type="domain" description="UBX" evidence="3">
    <location>
        <begin position="193"/>
        <end position="268"/>
    </location>
</feature>
<dbReference type="InterPro" id="IPR050730">
    <property type="entry name" value="UBX_domain-protein"/>
</dbReference>
<dbReference type="GO" id="GO:0036503">
    <property type="term" value="P:ERAD pathway"/>
    <property type="evidence" value="ECO:0007669"/>
    <property type="project" value="InterPro"/>
</dbReference>
<keyword evidence="2" id="KW-1133">Transmembrane helix</keyword>
<dbReference type="GeneID" id="108276784"/>
<dbReference type="STRING" id="7998.ENSIPUP00000003065"/>
<protein>
    <submittedName>
        <fullName evidence="5">UBX domain-containing protein 8</fullName>
    </submittedName>
</protein>
<proteinExistence type="predicted"/>
<dbReference type="AlphaFoldDB" id="A0A2D0SP08"/>
<dbReference type="PANTHER" id="PTHR23322:SF93">
    <property type="entry name" value="UBX DOMAIN-CONTAINING PROTEIN 8"/>
    <property type="match status" value="1"/>
</dbReference>
<reference evidence="4" key="1">
    <citation type="journal article" date="2016" name="Nat. Commun.">
        <title>The channel catfish genome sequence provides insights into the evolution of scale formation in teleosts.</title>
        <authorList>
            <person name="Liu Z."/>
            <person name="Liu S."/>
            <person name="Yao J."/>
            <person name="Bao L."/>
            <person name="Zhang J."/>
            <person name="Li Y."/>
            <person name="Jiang C."/>
            <person name="Sun L."/>
            <person name="Wang R."/>
            <person name="Zhang Y."/>
            <person name="Zhou T."/>
            <person name="Zeng Q."/>
            <person name="Fu Q."/>
            <person name="Gao S."/>
            <person name="Li N."/>
            <person name="Koren S."/>
            <person name="Jiang Y."/>
            <person name="Zimin A."/>
            <person name="Xu P."/>
            <person name="Phillippy A.M."/>
            <person name="Geng X."/>
            <person name="Song L."/>
            <person name="Sun F."/>
            <person name="Li C."/>
            <person name="Wang X."/>
            <person name="Chen A."/>
            <person name="Jin Y."/>
            <person name="Yuan Z."/>
            <person name="Yang Y."/>
            <person name="Tan S."/>
            <person name="Peatman E."/>
            <person name="Lu J."/>
            <person name="Qin Z."/>
            <person name="Dunham R."/>
            <person name="Li Z."/>
            <person name="Sonstegard T."/>
            <person name="Feng J."/>
            <person name="Danzmann R.G."/>
            <person name="Schroeder S."/>
            <person name="Scheffler B."/>
            <person name="Duke M.V."/>
            <person name="Ballard L."/>
            <person name="Kucuktas H."/>
            <person name="Kaltenboeck L."/>
            <person name="Liu H."/>
            <person name="Armbruster J."/>
            <person name="Xie Y."/>
            <person name="Kirby M.L."/>
            <person name="Tian Y."/>
            <person name="Flanagan M.E."/>
            <person name="Mu W."/>
            <person name="Waldbieser G.C."/>
        </authorList>
    </citation>
    <scope>NUCLEOTIDE SEQUENCE [LARGE SCALE GENOMIC DNA]</scope>
    <source>
        <strain evidence="4">SDA103</strain>
    </source>
</reference>
<dbReference type="PROSITE" id="PS50033">
    <property type="entry name" value="UBX"/>
    <property type="match status" value="1"/>
</dbReference>
<feature type="region of interest" description="Disordered" evidence="1">
    <location>
        <begin position="73"/>
        <end position="99"/>
    </location>
</feature>
<dbReference type="RefSeq" id="XP_017344226.1">
    <property type="nucleotide sequence ID" value="XM_017488737.3"/>
</dbReference>
<dbReference type="InterPro" id="IPR017247">
    <property type="entry name" value="UBXN8"/>
</dbReference>